<organism evidence="2 3">
    <name type="scientific">Candidatus Schekmanbacteria bacterium RBG_13_48_7</name>
    <dbReference type="NCBI Taxonomy" id="1817878"/>
    <lineage>
        <taxon>Bacteria</taxon>
        <taxon>Candidatus Schekmaniibacteriota</taxon>
    </lineage>
</organism>
<evidence type="ECO:0008006" key="4">
    <source>
        <dbReference type="Google" id="ProtNLM"/>
    </source>
</evidence>
<feature type="signal peptide" evidence="1">
    <location>
        <begin position="1"/>
        <end position="25"/>
    </location>
</feature>
<evidence type="ECO:0000313" key="3">
    <source>
        <dbReference type="Proteomes" id="UP000179266"/>
    </source>
</evidence>
<sequence>MSNKTRNFLLVVLIFITAFVTCKGAATPPETPAIEPPMEPTMDDATYVDITIKALTDSFSAGAKGEVSVALIPRSGVTLNKLPPLHIIIESPENVKFDKNEIELPEKKEREKLEEVFYEKIMDPSADMTTFYFPKLEPFKFPFTLQKDSSMDLHLKVKIAYTYCTVKDGFCAPREKTFEIPLALKKAESK</sequence>
<name>A0A1F7S626_9BACT</name>
<dbReference type="AlphaFoldDB" id="A0A1F7S626"/>
<protein>
    <recommendedName>
        <fullName evidence="4">Thiol:disulfide interchange protein DsbD N-terminal domain-containing protein</fullName>
    </recommendedName>
</protein>
<keyword evidence="1" id="KW-0732">Signal</keyword>
<comment type="caution">
    <text evidence="2">The sequence shown here is derived from an EMBL/GenBank/DDBJ whole genome shotgun (WGS) entry which is preliminary data.</text>
</comment>
<feature type="chain" id="PRO_5009532345" description="Thiol:disulfide interchange protein DsbD N-terminal domain-containing protein" evidence="1">
    <location>
        <begin position="26"/>
        <end position="190"/>
    </location>
</feature>
<dbReference type="Proteomes" id="UP000179266">
    <property type="component" value="Unassembled WGS sequence"/>
</dbReference>
<reference evidence="2 3" key="1">
    <citation type="journal article" date="2016" name="Nat. Commun.">
        <title>Thousands of microbial genomes shed light on interconnected biogeochemical processes in an aquifer system.</title>
        <authorList>
            <person name="Anantharaman K."/>
            <person name="Brown C.T."/>
            <person name="Hug L.A."/>
            <person name="Sharon I."/>
            <person name="Castelle C.J."/>
            <person name="Probst A.J."/>
            <person name="Thomas B.C."/>
            <person name="Singh A."/>
            <person name="Wilkins M.J."/>
            <person name="Karaoz U."/>
            <person name="Brodie E.L."/>
            <person name="Williams K.H."/>
            <person name="Hubbard S.S."/>
            <person name="Banfield J.F."/>
        </authorList>
    </citation>
    <scope>NUCLEOTIDE SEQUENCE [LARGE SCALE GENOMIC DNA]</scope>
</reference>
<evidence type="ECO:0000313" key="2">
    <source>
        <dbReference type="EMBL" id="OGL48724.1"/>
    </source>
</evidence>
<accession>A0A1F7S626</accession>
<proteinExistence type="predicted"/>
<dbReference type="EMBL" id="MGDD01000032">
    <property type="protein sequence ID" value="OGL48724.1"/>
    <property type="molecule type" value="Genomic_DNA"/>
</dbReference>
<gene>
    <name evidence="2" type="ORF">A2161_05590</name>
</gene>
<evidence type="ECO:0000256" key="1">
    <source>
        <dbReference type="SAM" id="SignalP"/>
    </source>
</evidence>